<feature type="region of interest" description="Disordered" evidence="1">
    <location>
        <begin position="200"/>
        <end position="224"/>
    </location>
</feature>
<gene>
    <name evidence="2" type="ordered locus">LOC_Os11g21860</name>
</gene>
<accession>Q53J57</accession>
<evidence type="ECO:0000256" key="1">
    <source>
        <dbReference type="SAM" id="MobiDB-lite"/>
    </source>
</evidence>
<reference evidence="2" key="1">
    <citation type="journal article" date="2005" name="BMC Biol.">
        <title>The sequence of rice chromosomes 11 and 12, rich in disease resistance genes and recent gene duplications.</title>
        <authorList>
            <consortium name="The rice chromosomes 11 and 12 sequencing consortia"/>
        </authorList>
    </citation>
    <scope>NUCLEOTIDE SEQUENCE [LARGE SCALE GENOMIC DNA]</scope>
</reference>
<reference evidence="2" key="2">
    <citation type="submission" date="2005-04" db="EMBL/GenBank/DDBJ databases">
        <authorList>
            <person name="Buell C.R."/>
            <person name="Wing R.A."/>
            <person name="McCombie W.A."/>
            <person name="Ouyang S."/>
        </authorList>
    </citation>
    <scope>NUCLEOTIDE SEQUENCE</scope>
</reference>
<proteinExistence type="predicted"/>
<protein>
    <submittedName>
        <fullName evidence="2">Uncharacterized protein</fullName>
    </submittedName>
</protein>
<feature type="compositionally biased region" description="Basic and acidic residues" evidence="1">
    <location>
        <begin position="213"/>
        <end position="224"/>
    </location>
</feature>
<reference evidence="2" key="3">
    <citation type="submission" date="2006-01" db="EMBL/GenBank/DDBJ databases">
        <authorList>
            <person name="Buell R."/>
        </authorList>
    </citation>
    <scope>NUCLEOTIDE SEQUENCE</scope>
</reference>
<organism evidence="2">
    <name type="scientific">Oryza sativa subsp. japonica</name>
    <name type="common">Rice</name>
    <dbReference type="NCBI Taxonomy" id="39947"/>
    <lineage>
        <taxon>Eukaryota</taxon>
        <taxon>Viridiplantae</taxon>
        <taxon>Streptophyta</taxon>
        <taxon>Embryophyta</taxon>
        <taxon>Tracheophyta</taxon>
        <taxon>Spermatophyta</taxon>
        <taxon>Magnoliopsida</taxon>
        <taxon>Liliopsida</taxon>
        <taxon>Poales</taxon>
        <taxon>Poaceae</taxon>
        <taxon>BOP clade</taxon>
        <taxon>Oryzoideae</taxon>
        <taxon>Oryzeae</taxon>
        <taxon>Oryzinae</taxon>
        <taxon>Oryza</taxon>
        <taxon>Oryza sativa</taxon>
    </lineage>
</organism>
<evidence type="ECO:0000313" key="2">
    <source>
        <dbReference type="EMBL" id="ABA93030.1"/>
    </source>
</evidence>
<dbReference type="EMBL" id="DP000010">
    <property type="protein sequence ID" value="ABA93030.1"/>
    <property type="molecule type" value="Genomic_DNA"/>
</dbReference>
<sequence length="276" mass="29779">MATNKIQSILRKTSLFNSVICSEQATDRIPYAIELICLEESTSISLLFNQKITEPEQNPRENGGRGDIPDEEGIDGPLLLVLGLAQSHGSTGGEELGSGDLVAAYPSKQSLARGRRLGRCGLGVMKVGGGGLGGGAAWLSEPGMEMELRCKTLIYVAALPSEGVPEHTRFLALGFVRRGLVEGGGEIHCKIPKLSEFNPEATREDLDPAAVEHSAEETGEERASEPTLQIMKMVTKTRSNDEIFSLEVMNEFRVDMVGLKKDVADLKNLKSEVVTP</sequence>
<name>Q53J57_ORYSJ</name>
<dbReference type="AlphaFoldDB" id="Q53J57"/>